<dbReference type="NCBIfam" id="NF007020">
    <property type="entry name" value="PRK09485.1"/>
    <property type="match status" value="1"/>
</dbReference>
<feature type="domain" description="Hcy-binding" evidence="8">
    <location>
        <begin position="4"/>
        <end position="316"/>
    </location>
</feature>
<dbReference type="InterPro" id="IPR017226">
    <property type="entry name" value="BHMT-like"/>
</dbReference>
<comment type="caution">
    <text evidence="9">The sequence shown here is derived from an EMBL/GenBank/DDBJ whole genome shotgun (WGS) entry which is preliminary data.</text>
</comment>
<dbReference type="InterPro" id="IPR051486">
    <property type="entry name" value="Hcy_S-methyltransferase"/>
</dbReference>
<dbReference type="Proteomes" id="UP001165678">
    <property type="component" value="Unassembled WGS sequence"/>
</dbReference>
<name>A0AA41ZNQ3_9GAMM</name>
<dbReference type="Gene3D" id="3.20.20.330">
    <property type="entry name" value="Homocysteine-binding-like domain"/>
    <property type="match status" value="1"/>
</dbReference>
<comment type="cofactor">
    <cofactor evidence="6">
        <name>Zn(2+)</name>
        <dbReference type="ChEBI" id="CHEBI:29105"/>
    </cofactor>
    <text evidence="6">Binds 1 zinc ion per subunit.</text>
</comment>
<dbReference type="PANTHER" id="PTHR46015">
    <property type="entry name" value="ZGC:172121"/>
    <property type="match status" value="1"/>
</dbReference>
<proteinExistence type="predicted"/>
<dbReference type="PIRSF" id="PIRSF037505">
    <property type="entry name" value="Betaine_HMT"/>
    <property type="match status" value="1"/>
</dbReference>
<evidence type="ECO:0000256" key="4">
    <source>
        <dbReference type="ARBA" id="ARBA00022833"/>
    </source>
</evidence>
<keyword evidence="1 7" id="KW-0489">Methyltransferase</keyword>
<evidence type="ECO:0000313" key="10">
    <source>
        <dbReference type="Proteomes" id="UP001165678"/>
    </source>
</evidence>
<dbReference type="GO" id="GO:0032259">
    <property type="term" value="P:methylation"/>
    <property type="evidence" value="ECO:0007669"/>
    <property type="project" value="UniProtKB-KW"/>
</dbReference>
<evidence type="ECO:0000256" key="2">
    <source>
        <dbReference type="ARBA" id="ARBA00022679"/>
    </source>
</evidence>
<sequence>MPTNPIHALLETVPFAVVDGALATELERHGCDLNDSLWSARVLAEQPELITRVHRDYFEAGADITITASYQATFEGFMARGMSEAQAGALIARSVSLACEARDAFWADYAGPMRPRPLVAASVGPYGAYLADGSEYRGGYAIDEEALMAFHRPRIKALVEAGADLLACETLPSLVEAKALVRVLAEFPEAQAWVTFSARDGHHISEGTPIAECATWLDQQPQVVAMGVNCTALEHIESLLTDLRAHTCTPLLVYPNSGEVYDPITKTWRAAEAGECGHHESAFTTLVPLWRQAGASLIGGCCRTGPDDVRAIAALRDASTA</sequence>
<dbReference type="PROSITE" id="PS50970">
    <property type="entry name" value="HCY"/>
    <property type="match status" value="1"/>
</dbReference>
<dbReference type="RefSeq" id="WP_265896801.1">
    <property type="nucleotide sequence ID" value="NZ_JAPIVE010000004.1"/>
</dbReference>
<keyword evidence="4 6" id="KW-0862">Zinc</keyword>
<feature type="binding site" evidence="7">
    <location>
        <position position="302"/>
    </location>
    <ligand>
        <name>Zn(2+)</name>
        <dbReference type="ChEBI" id="CHEBI:29105"/>
    </ligand>
</feature>
<dbReference type="SUPFAM" id="SSF82282">
    <property type="entry name" value="Homocysteine S-methyltransferase"/>
    <property type="match status" value="1"/>
</dbReference>
<feature type="binding site" evidence="6 7">
    <location>
        <position position="230"/>
    </location>
    <ligand>
        <name>Zn(2+)</name>
        <dbReference type="ChEBI" id="CHEBI:29105"/>
    </ligand>
</feature>
<reference evidence="9" key="1">
    <citation type="submission" date="2022-11" db="EMBL/GenBank/DDBJ databases">
        <title>Larsenimonas rhizosphaerae sp. nov., isolated from a tidal mudflat.</title>
        <authorList>
            <person name="Lee S.D."/>
            <person name="Kim I.S."/>
        </authorList>
    </citation>
    <scope>NUCLEOTIDE SEQUENCE</scope>
    <source>
        <strain evidence="9">GH2-1</strain>
    </source>
</reference>
<evidence type="ECO:0000256" key="3">
    <source>
        <dbReference type="ARBA" id="ARBA00022723"/>
    </source>
</evidence>
<dbReference type="InterPro" id="IPR036589">
    <property type="entry name" value="HCY_dom_sf"/>
</dbReference>
<evidence type="ECO:0000259" key="8">
    <source>
        <dbReference type="PROSITE" id="PS50970"/>
    </source>
</evidence>
<evidence type="ECO:0000256" key="7">
    <source>
        <dbReference type="PROSITE-ProRule" id="PRU00333"/>
    </source>
</evidence>
<dbReference type="InterPro" id="IPR003726">
    <property type="entry name" value="HCY_dom"/>
</dbReference>
<dbReference type="GO" id="GO:0008898">
    <property type="term" value="F:S-adenosylmethionine-homocysteine S-methyltransferase activity"/>
    <property type="evidence" value="ECO:0007669"/>
    <property type="project" value="TreeGrafter"/>
</dbReference>
<gene>
    <name evidence="9" type="primary">mmuM</name>
    <name evidence="9" type="ORF">OQ287_13635</name>
</gene>
<dbReference type="AlphaFoldDB" id="A0AA41ZNQ3"/>
<evidence type="ECO:0000313" key="9">
    <source>
        <dbReference type="EMBL" id="MCX2525283.1"/>
    </source>
</evidence>
<keyword evidence="3 6" id="KW-0479">Metal-binding</keyword>
<dbReference type="EMBL" id="JAPIVE010000004">
    <property type="protein sequence ID" value="MCX2525283.1"/>
    <property type="molecule type" value="Genomic_DNA"/>
</dbReference>
<evidence type="ECO:0000256" key="1">
    <source>
        <dbReference type="ARBA" id="ARBA00022603"/>
    </source>
</evidence>
<evidence type="ECO:0000256" key="5">
    <source>
        <dbReference type="ARBA" id="ARBA00076752"/>
    </source>
</evidence>
<keyword evidence="2 7" id="KW-0808">Transferase</keyword>
<keyword evidence="10" id="KW-1185">Reference proteome</keyword>
<evidence type="ECO:0000256" key="6">
    <source>
        <dbReference type="PIRSR" id="PIRSR037505-2"/>
    </source>
</evidence>
<protein>
    <recommendedName>
        <fullName evidence="5">S-methylmethionine:homocysteine methyltransferase</fullName>
    </recommendedName>
</protein>
<dbReference type="GO" id="GO:0033528">
    <property type="term" value="P:S-methylmethionine cycle"/>
    <property type="evidence" value="ECO:0007669"/>
    <property type="project" value="TreeGrafter"/>
</dbReference>
<dbReference type="GO" id="GO:0009086">
    <property type="term" value="P:methionine biosynthetic process"/>
    <property type="evidence" value="ECO:0007669"/>
    <property type="project" value="InterPro"/>
</dbReference>
<dbReference type="FunFam" id="3.20.20.330:FF:000002">
    <property type="entry name" value="Homocysteine S-methyltransferase"/>
    <property type="match status" value="1"/>
</dbReference>
<accession>A0AA41ZNQ3</accession>
<feature type="binding site" evidence="7">
    <location>
        <position position="301"/>
    </location>
    <ligand>
        <name>Zn(2+)</name>
        <dbReference type="ChEBI" id="CHEBI:29105"/>
    </ligand>
</feature>
<dbReference type="Pfam" id="PF02574">
    <property type="entry name" value="S-methyl_trans"/>
    <property type="match status" value="1"/>
</dbReference>
<dbReference type="PANTHER" id="PTHR46015:SF1">
    <property type="entry name" value="HOMOCYSTEINE S-METHYLTRANSFERASE-LIKE ISOFORM 1"/>
    <property type="match status" value="1"/>
</dbReference>
<organism evidence="9 10">
    <name type="scientific">Larsenimonas rhizosphaerae</name>
    <dbReference type="NCBI Taxonomy" id="2944682"/>
    <lineage>
        <taxon>Bacteria</taxon>
        <taxon>Pseudomonadati</taxon>
        <taxon>Pseudomonadota</taxon>
        <taxon>Gammaproteobacteria</taxon>
        <taxon>Oceanospirillales</taxon>
        <taxon>Halomonadaceae</taxon>
        <taxon>Larsenimonas</taxon>
    </lineage>
</organism>
<dbReference type="GO" id="GO:0008270">
    <property type="term" value="F:zinc ion binding"/>
    <property type="evidence" value="ECO:0007669"/>
    <property type="project" value="InterPro"/>
</dbReference>